<dbReference type="Proteomes" id="UP000026915">
    <property type="component" value="Chromosome 9"/>
</dbReference>
<sequence>MGESVKLRRDSAISTRLCFKCSSAGAIYPEFHGFFLLCASGMRFQLSRNDTWQHRFRGFYFQLLPNPKL</sequence>
<evidence type="ECO:0000313" key="2">
    <source>
        <dbReference type="Proteomes" id="UP000026915"/>
    </source>
</evidence>
<protein>
    <submittedName>
        <fullName evidence="1">Uncharacterized protein</fullName>
    </submittedName>
</protein>
<dbReference type="HOGENOM" id="CLU_2781026_0_0_1"/>
<accession>A0A061H0D9</accession>
<gene>
    <name evidence="1" type="ORF">TCM_042226</name>
</gene>
<name>A0A061H0D9_THECC</name>
<dbReference type="EMBL" id="CM001887">
    <property type="protein sequence ID" value="EOY34614.1"/>
    <property type="molecule type" value="Genomic_DNA"/>
</dbReference>
<evidence type="ECO:0000313" key="1">
    <source>
        <dbReference type="EMBL" id="EOY34614.1"/>
    </source>
</evidence>
<organism evidence="1 2">
    <name type="scientific">Theobroma cacao</name>
    <name type="common">Cacao</name>
    <name type="synonym">Cocoa</name>
    <dbReference type="NCBI Taxonomy" id="3641"/>
    <lineage>
        <taxon>Eukaryota</taxon>
        <taxon>Viridiplantae</taxon>
        <taxon>Streptophyta</taxon>
        <taxon>Embryophyta</taxon>
        <taxon>Tracheophyta</taxon>
        <taxon>Spermatophyta</taxon>
        <taxon>Magnoliopsida</taxon>
        <taxon>eudicotyledons</taxon>
        <taxon>Gunneridae</taxon>
        <taxon>Pentapetalae</taxon>
        <taxon>rosids</taxon>
        <taxon>malvids</taxon>
        <taxon>Malvales</taxon>
        <taxon>Malvaceae</taxon>
        <taxon>Byttnerioideae</taxon>
        <taxon>Theobroma</taxon>
    </lineage>
</organism>
<reference evidence="1 2" key="1">
    <citation type="journal article" date="2013" name="Genome Biol.">
        <title>The genome sequence of the most widely cultivated cacao type and its use to identify candidate genes regulating pod color.</title>
        <authorList>
            <person name="Motamayor J.C."/>
            <person name="Mockaitis K."/>
            <person name="Schmutz J."/>
            <person name="Haiminen N."/>
            <person name="Iii D.L."/>
            <person name="Cornejo O."/>
            <person name="Findley S.D."/>
            <person name="Zheng P."/>
            <person name="Utro F."/>
            <person name="Royaert S."/>
            <person name="Saski C."/>
            <person name="Jenkins J."/>
            <person name="Podicheti R."/>
            <person name="Zhao M."/>
            <person name="Scheffler B.E."/>
            <person name="Stack J.C."/>
            <person name="Feltus F.A."/>
            <person name="Mustiga G.M."/>
            <person name="Amores F."/>
            <person name="Phillips W."/>
            <person name="Marelli J.P."/>
            <person name="May G.D."/>
            <person name="Shapiro H."/>
            <person name="Ma J."/>
            <person name="Bustamante C.D."/>
            <person name="Schnell R.J."/>
            <person name="Main D."/>
            <person name="Gilbert D."/>
            <person name="Parida L."/>
            <person name="Kuhn D.N."/>
        </authorList>
    </citation>
    <scope>NUCLEOTIDE SEQUENCE [LARGE SCALE GENOMIC DNA]</scope>
    <source>
        <strain evidence="2">cv. Matina 1-6</strain>
    </source>
</reference>
<dbReference type="AlphaFoldDB" id="A0A061H0D9"/>
<dbReference type="InParanoid" id="A0A061H0D9"/>
<keyword evidence="2" id="KW-1185">Reference proteome</keyword>
<proteinExistence type="predicted"/>
<dbReference type="Gramene" id="EOY34614">
    <property type="protein sequence ID" value="EOY34614"/>
    <property type="gene ID" value="TCM_042226"/>
</dbReference>